<dbReference type="Gene3D" id="3.30.1540.10">
    <property type="entry name" value="formyl-coa transferase, domain 3"/>
    <property type="match status" value="1"/>
</dbReference>
<dbReference type="PANTHER" id="PTHR48228">
    <property type="entry name" value="SUCCINYL-COA--D-CITRAMALATE COA-TRANSFERASE"/>
    <property type="match status" value="1"/>
</dbReference>
<accession>A0A4R1QJ19</accession>
<evidence type="ECO:0000313" key="2">
    <source>
        <dbReference type="Proteomes" id="UP000295658"/>
    </source>
</evidence>
<dbReference type="InterPro" id="IPR003673">
    <property type="entry name" value="CoA-Trfase_fam_III"/>
</dbReference>
<keyword evidence="1" id="KW-0808">Transferase</keyword>
<dbReference type="EMBL" id="SLUL01000019">
    <property type="protein sequence ID" value="TCL45827.1"/>
    <property type="molecule type" value="Genomic_DNA"/>
</dbReference>
<sequence length="372" mass="42305">MLDGIKVLDFSHYLPGPFASLRLADLGAEVVKVEPLTGDLARSPTGDRSFHYIFEANNANKKSIALDLKNEMDLQTAKDLIKHADIVIESFRPGVMKRLGLGYEDVKSMNGKVIYCSITGYGQEGKLSSFGSHDINYMSLSGVLAQLKDASGRPVHPSMTFADLIGSIVAVEQILAALYHRERTGKGTYIDLSLLDGLLAMMNNHLVIEHYTGKRNGVEQLAGTIVSYYIYETKDGRYVSLAALERKFWENFCLAAGKREWVEYHHSPASEENTVFQEMKNWFKTKTLQEWIALSETVDCCLTPVLETDEVKAWFSKEDYRKMIHVNKERIDIATRYDDRIFAKRHRAPQLDEHRQDVMKNLIEEHSCNEEK</sequence>
<evidence type="ECO:0000313" key="1">
    <source>
        <dbReference type="EMBL" id="TCL45827.1"/>
    </source>
</evidence>
<comment type="caution">
    <text evidence="1">The sequence shown here is derived from an EMBL/GenBank/DDBJ whole genome shotgun (WGS) entry which is preliminary data.</text>
</comment>
<dbReference type="RefSeq" id="WP_132949500.1">
    <property type="nucleotide sequence ID" value="NZ_SLUL01000019.1"/>
</dbReference>
<gene>
    <name evidence="1" type="ORF">EDD69_11943</name>
</gene>
<dbReference type="OrthoDB" id="9797653at2"/>
<dbReference type="Pfam" id="PF02515">
    <property type="entry name" value="CoA_transf_3"/>
    <property type="match status" value="1"/>
</dbReference>
<dbReference type="Gene3D" id="3.40.50.10540">
    <property type="entry name" value="Crotonobetainyl-coa:carnitine coa-transferase, domain 1"/>
    <property type="match status" value="1"/>
</dbReference>
<keyword evidence="2" id="KW-1185">Reference proteome</keyword>
<dbReference type="PANTHER" id="PTHR48228:SF5">
    <property type="entry name" value="ALPHA-METHYLACYL-COA RACEMASE"/>
    <property type="match status" value="1"/>
</dbReference>
<dbReference type="GO" id="GO:0016740">
    <property type="term" value="F:transferase activity"/>
    <property type="evidence" value="ECO:0007669"/>
    <property type="project" value="UniProtKB-KW"/>
</dbReference>
<name>A0A4R1QJ19_9BACL</name>
<dbReference type="Proteomes" id="UP000295658">
    <property type="component" value="Unassembled WGS sequence"/>
</dbReference>
<reference evidence="1 2" key="1">
    <citation type="submission" date="2019-03" db="EMBL/GenBank/DDBJ databases">
        <title>Genomic Encyclopedia of Type Strains, Phase IV (KMG-IV): sequencing the most valuable type-strain genomes for metagenomic binning, comparative biology and taxonomic classification.</title>
        <authorList>
            <person name="Goeker M."/>
        </authorList>
    </citation>
    <scope>NUCLEOTIDE SEQUENCE [LARGE SCALE GENOMIC DNA]</scope>
    <source>
        <strain evidence="1 2">DSM 24979</strain>
    </source>
</reference>
<dbReference type="InterPro" id="IPR050509">
    <property type="entry name" value="CoA-transferase_III"/>
</dbReference>
<proteinExistence type="predicted"/>
<dbReference type="AlphaFoldDB" id="A0A4R1QJ19"/>
<dbReference type="InterPro" id="IPR044855">
    <property type="entry name" value="CoA-Trfase_III_dom3_sf"/>
</dbReference>
<protein>
    <submittedName>
        <fullName evidence="1">Crotonobetainyl-CoA:carnitine CoA-transferase CaiB-like acyl-CoA transferase</fullName>
    </submittedName>
</protein>
<dbReference type="InterPro" id="IPR023606">
    <property type="entry name" value="CoA-Trfase_III_dom_1_sf"/>
</dbReference>
<organism evidence="1 2">
    <name type="scientific">Thermolongibacillus altinsuensis</name>
    <dbReference type="NCBI Taxonomy" id="575256"/>
    <lineage>
        <taxon>Bacteria</taxon>
        <taxon>Bacillati</taxon>
        <taxon>Bacillota</taxon>
        <taxon>Bacilli</taxon>
        <taxon>Bacillales</taxon>
        <taxon>Anoxybacillaceae</taxon>
        <taxon>Thermolongibacillus</taxon>
    </lineage>
</organism>
<dbReference type="SUPFAM" id="SSF89796">
    <property type="entry name" value="CoA-transferase family III (CaiB/BaiF)"/>
    <property type="match status" value="1"/>
</dbReference>